<dbReference type="InterPro" id="IPR001296">
    <property type="entry name" value="Glyco_trans_1"/>
</dbReference>
<dbReference type="GO" id="GO:0004378">
    <property type="term" value="F:GDP-Man:Man(1)GlcNAc(2)-PP-Dol alpha-1,3-mannosyltransferase activity"/>
    <property type="evidence" value="ECO:0007669"/>
    <property type="project" value="InterPro"/>
</dbReference>
<keyword evidence="1 3" id="KW-0808">Transferase</keyword>
<reference evidence="3 4" key="1">
    <citation type="submission" date="2019-06" db="EMBL/GenBank/DDBJ databases">
        <title>Complete genome of Microbacterium foliorum M2.</title>
        <authorList>
            <person name="Cao G."/>
        </authorList>
    </citation>
    <scope>NUCLEOTIDE SEQUENCE [LARGE SCALE GENOMIC DNA]</scope>
    <source>
        <strain evidence="3 4">M2</strain>
    </source>
</reference>
<dbReference type="SUPFAM" id="SSF53756">
    <property type="entry name" value="UDP-Glycosyltransferase/glycogen phosphorylase"/>
    <property type="match status" value="1"/>
</dbReference>
<feature type="domain" description="Glycosyl transferase family 1" evidence="2">
    <location>
        <begin position="200"/>
        <end position="330"/>
    </location>
</feature>
<dbReference type="AlphaFoldDB" id="A0A4Y5YSD9"/>
<evidence type="ECO:0000313" key="3">
    <source>
        <dbReference type="EMBL" id="QDE35750.1"/>
    </source>
</evidence>
<dbReference type="RefSeq" id="WP_140037900.1">
    <property type="nucleotide sequence ID" value="NZ_CP041040.1"/>
</dbReference>
<evidence type="ECO:0000313" key="4">
    <source>
        <dbReference type="Proteomes" id="UP000316125"/>
    </source>
</evidence>
<dbReference type="Proteomes" id="UP000316125">
    <property type="component" value="Chromosome"/>
</dbReference>
<protein>
    <submittedName>
        <fullName evidence="3">Glycosyltransferase family 4 protein</fullName>
    </submittedName>
</protein>
<dbReference type="Pfam" id="PF00534">
    <property type="entry name" value="Glycos_transf_1"/>
    <property type="match status" value="1"/>
</dbReference>
<organism evidence="3 4">
    <name type="scientific">Microbacterium foliorum</name>
    <dbReference type="NCBI Taxonomy" id="104336"/>
    <lineage>
        <taxon>Bacteria</taxon>
        <taxon>Bacillati</taxon>
        <taxon>Actinomycetota</taxon>
        <taxon>Actinomycetes</taxon>
        <taxon>Micrococcales</taxon>
        <taxon>Microbacteriaceae</taxon>
        <taxon>Microbacterium</taxon>
    </lineage>
</organism>
<evidence type="ECO:0000259" key="2">
    <source>
        <dbReference type="Pfam" id="PF00534"/>
    </source>
</evidence>
<dbReference type="EMBL" id="CP041040">
    <property type="protein sequence ID" value="QDE35750.1"/>
    <property type="molecule type" value="Genomic_DNA"/>
</dbReference>
<sequence length="375" mass="40952">MSGVLVHEWLAPRGGSENVFEALSQVFPDAARFCLWNESEGRFVVDGETWLARTPLRGRKAAAVGLMPLAWRTLPSVEADWILTSSHLFAHHARFAGAGRSAPKLVYAHTPARYIWNPELDVRGDSFAARAAAKMLKGLDRRRAQEPIAIAANSVFVQKRIAQAWHRESTVIHPPVDVAGFLRAPEPDERDHDVLAGLPETFLLGFSRFIPYKRLDLVIEAGIAADVPVVLAGAGPDEARLRSFAEERAPGRVFFVRSPGAELYRALLQRCLALVFPAVEDFGIVPVEAMAAGRPVIAAPVGGTAETIVDGTTGAFVEHWSRDELRRAVEVAAGVSHEACRTQAKKFSEAVFAGRIHEWVTESVDGARQSETRSA</sequence>
<dbReference type="InterPro" id="IPR027054">
    <property type="entry name" value="ALG2"/>
</dbReference>
<dbReference type="PANTHER" id="PTHR45918">
    <property type="entry name" value="ALPHA-1,3/1,6-MANNOSYLTRANSFERASE ALG2"/>
    <property type="match status" value="1"/>
</dbReference>
<dbReference type="GO" id="GO:0012505">
    <property type="term" value="C:endomembrane system"/>
    <property type="evidence" value="ECO:0007669"/>
    <property type="project" value="TreeGrafter"/>
</dbReference>
<dbReference type="OrthoDB" id="9801573at2"/>
<dbReference type="PANTHER" id="PTHR45918:SF1">
    <property type="entry name" value="ALPHA-1,3_1,6-MANNOSYLTRANSFERASE ALG2"/>
    <property type="match status" value="1"/>
</dbReference>
<evidence type="ECO:0000256" key="1">
    <source>
        <dbReference type="ARBA" id="ARBA00022679"/>
    </source>
</evidence>
<proteinExistence type="predicted"/>
<accession>A0A4Y5YSD9</accession>
<gene>
    <name evidence="3" type="ORF">FIV50_13690</name>
</gene>
<dbReference type="Gene3D" id="3.40.50.2000">
    <property type="entry name" value="Glycogen Phosphorylase B"/>
    <property type="match status" value="2"/>
</dbReference>
<name>A0A4Y5YSD9_9MICO</name>